<evidence type="ECO:0000313" key="4">
    <source>
        <dbReference type="Proteomes" id="UP000823900"/>
    </source>
</evidence>
<gene>
    <name evidence="3" type="ORF">IAA07_12675</name>
</gene>
<feature type="domain" description="HTH cro/C1-type" evidence="2">
    <location>
        <begin position="5"/>
        <end position="59"/>
    </location>
</feature>
<evidence type="ECO:0000256" key="1">
    <source>
        <dbReference type="ARBA" id="ARBA00023125"/>
    </source>
</evidence>
<comment type="caution">
    <text evidence="3">The sequence shown here is derived from an EMBL/GenBank/DDBJ whole genome shotgun (WGS) entry which is preliminary data.</text>
</comment>
<dbReference type="InterPro" id="IPR010982">
    <property type="entry name" value="Lambda_DNA-bd_dom_sf"/>
</dbReference>
<dbReference type="Gene3D" id="1.10.260.40">
    <property type="entry name" value="lambda repressor-like DNA-binding domains"/>
    <property type="match status" value="1"/>
</dbReference>
<sequence>MKNRIQELRKAGRIRQEDLAEAVGVTRQTIISLENGKYNASLILAHRIARYFGKTIEEIFLFEEEEEV</sequence>
<dbReference type="PROSITE" id="PS50943">
    <property type="entry name" value="HTH_CROC1"/>
    <property type="match status" value="1"/>
</dbReference>
<dbReference type="Proteomes" id="UP000823900">
    <property type="component" value="Unassembled WGS sequence"/>
</dbReference>
<reference evidence="3" key="2">
    <citation type="submission" date="2021-04" db="EMBL/GenBank/DDBJ databases">
        <authorList>
            <person name="Gilroy R."/>
        </authorList>
    </citation>
    <scope>NUCLEOTIDE SEQUENCE</scope>
    <source>
        <strain evidence="3">CHK178-16964</strain>
    </source>
</reference>
<organism evidence="3 4">
    <name type="scientific">Candidatus Lachnoclostridium stercoravium</name>
    <dbReference type="NCBI Taxonomy" id="2838633"/>
    <lineage>
        <taxon>Bacteria</taxon>
        <taxon>Bacillati</taxon>
        <taxon>Bacillota</taxon>
        <taxon>Clostridia</taxon>
        <taxon>Lachnospirales</taxon>
        <taxon>Lachnospiraceae</taxon>
    </lineage>
</organism>
<keyword evidence="1" id="KW-0238">DNA-binding</keyword>
<dbReference type="GO" id="GO:0003677">
    <property type="term" value="F:DNA binding"/>
    <property type="evidence" value="ECO:0007669"/>
    <property type="project" value="UniProtKB-KW"/>
</dbReference>
<reference evidence="3" key="1">
    <citation type="journal article" date="2021" name="PeerJ">
        <title>Extensive microbial diversity within the chicken gut microbiome revealed by metagenomics and culture.</title>
        <authorList>
            <person name="Gilroy R."/>
            <person name="Ravi A."/>
            <person name="Getino M."/>
            <person name="Pursley I."/>
            <person name="Horton D.L."/>
            <person name="Alikhan N.F."/>
            <person name="Baker D."/>
            <person name="Gharbi K."/>
            <person name="Hall N."/>
            <person name="Watson M."/>
            <person name="Adriaenssens E.M."/>
            <person name="Foster-Nyarko E."/>
            <person name="Jarju S."/>
            <person name="Secka A."/>
            <person name="Antonio M."/>
            <person name="Oren A."/>
            <person name="Chaudhuri R.R."/>
            <person name="La Ragione R."/>
            <person name="Hildebrand F."/>
            <person name="Pallen M.J."/>
        </authorList>
    </citation>
    <scope>NUCLEOTIDE SEQUENCE</scope>
    <source>
        <strain evidence="3">CHK178-16964</strain>
    </source>
</reference>
<evidence type="ECO:0000313" key="3">
    <source>
        <dbReference type="EMBL" id="HJA72404.1"/>
    </source>
</evidence>
<evidence type="ECO:0000259" key="2">
    <source>
        <dbReference type="PROSITE" id="PS50943"/>
    </source>
</evidence>
<proteinExistence type="predicted"/>
<protein>
    <submittedName>
        <fullName evidence="3">Helix-turn-helix transcriptional regulator</fullName>
    </submittedName>
</protein>
<dbReference type="EMBL" id="DWZA01000104">
    <property type="protein sequence ID" value="HJA72404.1"/>
    <property type="molecule type" value="Genomic_DNA"/>
</dbReference>
<dbReference type="AlphaFoldDB" id="A0A9D2HL17"/>
<name>A0A9D2HL17_9FIRM</name>
<dbReference type="SUPFAM" id="SSF47413">
    <property type="entry name" value="lambda repressor-like DNA-binding domains"/>
    <property type="match status" value="1"/>
</dbReference>
<dbReference type="PANTHER" id="PTHR46558:SF4">
    <property type="entry name" value="DNA-BIDING PHAGE PROTEIN"/>
    <property type="match status" value="1"/>
</dbReference>
<accession>A0A9D2HL17</accession>
<dbReference type="PANTHER" id="PTHR46558">
    <property type="entry name" value="TRACRIPTIONAL REGULATORY PROTEIN-RELATED-RELATED"/>
    <property type="match status" value="1"/>
</dbReference>
<dbReference type="InterPro" id="IPR001387">
    <property type="entry name" value="Cro/C1-type_HTH"/>
</dbReference>
<dbReference type="Pfam" id="PF01381">
    <property type="entry name" value="HTH_3"/>
    <property type="match status" value="1"/>
</dbReference>
<dbReference type="CDD" id="cd00093">
    <property type="entry name" value="HTH_XRE"/>
    <property type="match status" value="1"/>
</dbReference>
<dbReference type="SMART" id="SM00530">
    <property type="entry name" value="HTH_XRE"/>
    <property type="match status" value="1"/>
</dbReference>